<dbReference type="InterPro" id="IPR035500">
    <property type="entry name" value="NHR-like_dom_sf"/>
</dbReference>
<dbReference type="GO" id="GO:0005634">
    <property type="term" value="C:nucleus"/>
    <property type="evidence" value="ECO:0007669"/>
    <property type="project" value="UniProtKB-SubCell"/>
</dbReference>
<dbReference type="InterPro" id="IPR000536">
    <property type="entry name" value="Nucl_hrmn_rcpt_lig-bd"/>
</dbReference>
<dbReference type="SUPFAM" id="SSF48508">
    <property type="entry name" value="Nuclear receptor ligand-binding domain"/>
    <property type="match status" value="1"/>
</dbReference>
<comment type="caution">
    <text evidence="9">The sequence shown here is derived from an EMBL/GenBank/DDBJ whole genome shotgun (WGS) entry which is preliminary data.</text>
</comment>
<comment type="subcellular location">
    <subcellularLocation>
        <location evidence="2">Cytoplasm</location>
    </subcellularLocation>
    <subcellularLocation>
        <location evidence="1">Nucleus</location>
    </subcellularLocation>
</comment>
<dbReference type="PANTHER" id="PTHR24081:SF0">
    <property type="entry name" value="NUCLEAR RECEPTOR SUBFAMILY 0 GROUP B MEMBER 2"/>
    <property type="match status" value="1"/>
</dbReference>
<dbReference type="SMART" id="SM00430">
    <property type="entry name" value="HOLI"/>
    <property type="match status" value="1"/>
</dbReference>
<evidence type="ECO:0000256" key="7">
    <source>
        <dbReference type="ARBA" id="ARBA00023242"/>
    </source>
</evidence>
<dbReference type="Gene3D" id="1.10.565.10">
    <property type="entry name" value="Retinoid X Receptor"/>
    <property type="match status" value="2"/>
</dbReference>
<dbReference type="GO" id="GO:0003714">
    <property type="term" value="F:transcription corepressor activity"/>
    <property type="evidence" value="ECO:0007669"/>
    <property type="project" value="TreeGrafter"/>
</dbReference>
<dbReference type="AlphaFoldDB" id="A0AA88NVB9"/>
<dbReference type="InterPro" id="IPR033544">
    <property type="entry name" value="NR0B1/2"/>
</dbReference>
<keyword evidence="7" id="KW-0539">Nucleus</keyword>
<gene>
    <name evidence="9" type="ORF">Q7C36_003611</name>
</gene>
<keyword evidence="10" id="KW-1185">Reference proteome</keyword>
<dbReference type="GO" id="GO:0007623">
    <property type="term" value="P:circadian rhythm"/>
    <property type="evidence" value="ECO:0007669"/>
    <property type="project" value="TreeGrafter"/>
</dbReference>
<dbReference type="EMBL" id="JAVHJS010000003">
    <property type="protein sequence ID" value="KAK2864457.1"/>
    <property type="molecule type" value="Genomic_DNA"/>
</dbReference>
<proteinExistence type="predicted"/>
<evidence type="ECO:0000256" key="1">
    <source>
        <dbReference type="ARBA" id="ARBA00004123"/>
    </source>
</evidence>
<reference evidence="9" key="1">
    <citation type="submission" date="2023-08" db="EMBL/GenBank/DDBJ databases">
        <title>Pelteobagrus vachellii genome.</title>
        <authorList>
            <person name="Liu H."/>
        </authorList>
    </citation>
    <scope>NUCLEOTIDE SEQUENCE</scope>
    <source>
        <strain evidence="9">PRFRI_2022a</strain>
        <tissue evidence="9">Muscle</tissue>
    </source>
</reference>
<evidence type="ECO:0000256" key="2">
    <source>
        <dbReference type="ARBA" id="ARBA00004496"/>
    </source>
</evidence>
<dbReference type="GO" id="GO:0000122">
    <property type="term" value="P:negative regulation of transcription by RNA polymerase II"/>
    <property type="evidence" value="ECO:0007669"/>
    <property type="project" value="TreeGrafter"/>
</dbReference>
<dbReference type="GO" id="GO:0005737">
    <property type="term" value="C:cytoplasm"/>
    <property type="evidence" value="ECO:0007669"/>
    <property type="project" value="UniProtKB-SubCell"/>
</dbReference>
<evidence type="ECO:0000256" key="4">
    <source>
        <dbReference type="ARBA" id="ARBA00023015"/>
    </source>
</evidence>
<evidence type="ECO:0000256" key="3">
    <source>
        <dbReference type="ARBA" id="ARBA00022490"/>
    </source>
</evidence>
<sequence>MRNPERTCQAATEVLLKTIYFIRSLPSFHHLPGFDQFLLLRSHWVLLFILGLAQEHVTLENLRSCLDKLWRLDLTPKEYVYLKGTILFNPDVPGLINRKLIEGLQRETQQLLHQFIHTLHPHDHSQLNIR</sequence>
<evidence type="ECO:0000313" key="9">
    <source>
        <dbReference type="EMBL" id="KAK2864457.1"/>
    </source>
</evidence>
<protein>
    <recommendedName>
        <fullName evidence="8">NR LBD domain-containing protein</fullName>
    </recommendedName>
</protein>
<dbReference type="Proteomes" id="UP001187315">
    <property type="component" value="Unassembled WGS sequence"/>
</dbReference>
<evidence type="ECO:0000256" key="5">
    <source>
        <dbReference type="ARBA" id="ARBA00023163"/>
    </source>
</evidence>
<evidence type="ECO:0000256" key="6">
    <source>
        <dbReference type="ARBA" id="ARBA00023170"/>
    </source>
</evidence>
<keyword evidence="3" id="KW-0963">Cytoplasm</keyword>
<keyword evidence="5" id="KW-0804">Transcription</keyword>
<accession>A0AA88NVB9</accession>
<dbReference type="Pfam" id="PF00104">
    <property type="entry name" value="Hormone_recep"/>
    <property type="match status" value="1"/>
</dbReference>
<organism evidence="9 10">
    <name type="scientific">Tachysurus vachellii</name>
    <name type="common">Darkbarbel catfish</name>
    <name type="synonym">Pelteobagrus vachellii</name>
    <dbReference type="NCBI Taxonomy" id="175792"/>
    <lineage>
        <taxon>Eukaryota</taxon>
        <taxon>Metazoa</taxon>
        <taxon>Chordata</taxon>
        <taxon>Craniata</taxon>
        <taxon>Vertebrata</taxon>
        <taxon>Euteleostomi</taxon>
        <taxon>Actinopterygii</taxon>
        <taxon>Neopterygii</taxon>
        <taxon>Teleostei</taxon>
        <taxon>Ostariophysi</taxon>
        <taxon>Siluriformes</taxon>
        <taxon>Bagridae</taxon>
        <taxon>Tachysurus</taxon>
    </lineage>
</organism>
<dbReference type="PANTHER" id="PTHR24081">
    <property type="entry name" value="NUCLEAR RECEPTOR SUBFAMILY 0 GROUP B"/>
    <property type="match status" value="1"/>
</dbReference>
<feature type="domain" description="NR LBD" evidence="8">
    <location>
        <begin position="1"/>
        <end position="130"/>
    </location>
</feature>
<evidence type="ECO:0000259" key="8">
    <source>
        <dbReference type="PROSITE" id="PS51843"/>
    </source>
</evidence>
<keyword evidence="6" id="KW-0675">Receptor</keyword>
<name>A0AA88NVB9_TACVA</name>
<evidence type="ECO:0000313" key="10">
    <source>
        <dbReference type="Proteomes" id="UP001187315"/>
    </source>
</evidence>
<keyword evidence="4" id="KW-0805">Transcription regulation</keyword>
<dbReference type="PROSITE" id="PS51843">
    <property type="entry name" value="NR_LBD"/>
    <property type="match status" value="1"/>
</dbReference>